<dbReference type="Gene3D" id="2.60.40.10">
    <property type="entry name" value="Immunoglobulins"/>
    <property type="match status" value="1"/>
</dbReference>
<evidence type="ECO:0000256" key="1">
    <source>
        <dbReference type="SAM" id="SignalP"/>
    </source>
</evidence>
<protein>
    <recommendedName>
        <fullName evidence="2">Ig-like domain-containing protein</fullName>
    </recommendedName>
</protein>
<dbReference type="InterPro" id="IPR036179">
    <property type="entry name" value="Ig-like_dom_sf"/>
</dbReference>
<dbReference type="AlphaFoldDB" id="A0A3B5KXB2"/>
<organism evidence="3 4">
    <name type="scientific">Xiphophorus couchianus</name>
    <name type="common">Monterrey platyfish</name>
    <dbReference type="NCBI Taxonomy" id="32473"/>
    <lineage>
        <taxon>Eukaryota</taxon>
        <taxon>Metazoa</taxon>
        <taxon>Chordata</taxon>
        <taxon>Craniata</taxon>
        <taxon>Vertebrata</taxon>
        <taxon>Euteleostomi</taxon>
        <taxon>Actinopterygii</taxon>
        <taxon>Neopterygii</taxon>
        <taxon>Teleostei</taxon>
        <taxon>Neoteleostei</taxon>
        <taxon>Acanthomorphata</taxon>
        <taxon>Ovalentaria</taxon>
        <taxon>Atherinomorphae</taxon>
        <taxon>Cyprinodontiformes</taxon>
        <taxon>Poeciliidae</taxon>
        <taxon>Poeciliinae</taxon>
        <taxon>Xiphophorus</taxon>
    </lineage>
</organism>
<reference evidence="3" key="2">
    <citation type="submission" date="2025-09" db="UniProtKB">
        <authorList>
            <consortium name="Ensembl"/>
        </authorList>
    </citation>
    <scope>IDENTIFICATION</scope>
</reference>
<feature type="domain" description="Ig-like" evidence="2">
    <location>
        <begin position="34"/>
        <end position="126"/>
    </location>
</feature>
<accession>A0A3B5KXB2</accession>
<reference evidence="3" key="1">
    <citation type="submission" date="2025-08" db="UniProtKB">
        <authorList>
            <consortium name="Ensembl"/>
        </authorList>
    </citation>
    <scope>IDENTIFICATION</scope>
</reference>
<dbReference type="Ensembl" id="ENSXCOT00000002705.1">
    <property type="protein sequence ID" value="ENSXCOP00000002670.1"/>
    <property type="gene ID" value="ENSXCOG00000002128.1"/>
</dbReference>
<dbReference type="InterPro" id="IPR013106">
    <property type="entry name" value="Ig_V-set"/>
</dbReference>
<feature type="signal peptide" evidence="1">
    <location>
        <begin position="1"/>
        <end position="24"/>
    </location>
</feature>
<dbReference type="GeneTree" id="ENSGT01110000271610"/>
<feature type="chain" id="PRO_5017217922" description="Ig-like domain-containing protein" evidence="1">
    <location>
        <begin position="25"/>
        <end position="141"/>
    </location>
</feature>
<keyword evidence="4" id="KW-1185">Reference proteome</keyword>
<evidence type="ECO:0000313" key="4">
    <source>
        <dbReference type="Proteomes" id="UP000261380"/>
    </source>
</evidence>
<dbReference type="PROSITE" id="PS50835">
    <property type="entry name" value="IG_LIKE"/>
    <property type="match status" value="1"/>
</dbReference>
<dbReference type="CDD" id="cd00099">
    <property type="entry name" value="IgV"/>
    <property type="match status" value="1"/>
</dbReference>
<dbReference type="InterPro" id="IPR007110">
    <property type="entry name" value="Ig-like_dom"/>
</dbReference>
<proteinExistence type="predicted"/>
<dbReference type="InterPro" id="IPR013783">
    <property type="entry name" value="Ig-like_fold"/>
</dbReference>
<dbReference type="Pfam" id="PF07686">
    <property type="entry name" value="V-set"/>
    <property type="match status" value="1"/>
</dbReference>
<name>A0A3B5KXB2_9TELE</name>
<keyword evidence="1" id="KW-0732">Signal</keyword>
<dbReference type="SUPFAM" id="SSF48726">
    <property type="entry name" value="Immunoglobulin"/>
    <property type="match status" value="1"/>
</dbReference>
<sequence>NMTCTKITGLLLSLLLLLFGQVCSQGPEIVFREEGDSNISLECTSDLDNLKRVQWFRHVQANIYEIIGDTYDELVSIPEDLEGRVELSNSGLLNISNLRSEDERMYRCVLEEEPTHAQKEHFNSMQKNPRMQCWTAVHPAS</sequence>
<evidence type="ECO:0000313" key="3">
    <source>
        <dbReference type="Ensembl" id="ENSXCOP00000002670.1"/>
    </source>
</evidence>
<dbReference type="Proteomes" id="UP000261380">
    <property type="component" value="Unplaced"/>
</dbReference>
<evidence type="ECO:0000259" key="2">
    <source>
        <dbReference type="PROSITE" id="PS50835"/>
    </source>
</evidence>